<dbReference type="InterPro" id="IPR039298">
    <property type="entry name" value="ACOT13"/>
</dbReference>
<comment type="caution">
    <text evidence="4">The sequence shown here is derived from an EMBL/GenBank/DDBJ whole genome shotgun (WGS) entry which is preliminary data.</text>
</comment>
<keyword evidence="2" id="KW-0378">Hydrolase</keyword>
<dbReference type="GO" id="GO:0047617">
    <property type="term" value="F:fatty acyl-CoA hydrolase activity"/>
    <property type="evidence" value="ECO:0007669"/>
    <property type="project" value="InterPro"/>
</dbReference>
<proteinExistence type="inferred from homology"/>
<evidence type="ECO:0000256" key="1">
    <source>
        <dbReference type="ARBA" id="ARBA00008324"/>
    </source>
</evidence>
<dbReference type="Proteomes" id="UP000095658">
    <property type="component" value="Unassembled WGS sequence"/>
</dbReference>
<keyword evidence="5" id="KW-1185">Reference proteome</keyword>
<dbReference type="SUPFAM" id="SSF54637">
    <property type="entry name" value="Thioesterase/thiol ester dehydrase-isomerase"/>
    <property type="match status" value="1"/>
</dbReference>
<dbReference type="EMBL" id="MAMP01000001">
    <property type="protein sequence ID" value="OES46743.1"/>
    <property type="molecule type" value="Genomic_DNA"/>
</dbReference>
<dbReference type="InterPro" id="IPR006683">
    <property type="entry name" value="Thioestr_dom"/>
</dbReference>
<organism evidence="4 5">
    <name type="scientific">Domibacillus iocasae</name>
    <dbReference type="NCBI Taxonomy" id="1714016"/>
    <lineage>
        <taxon>Bacteria</taxon>
        <taxon>Bacillati</taxon>
        <taxon>Bacillota</taxon>
        <taxon>Bacilli</taxon>
        <taxon>Bacillales</taxon>
        <taxon>Bacillaceae</taxon>
        <taxon>Domibacillus</taxon>
    </lineage>
</organism>
<dbReference type="PANTHER" id="PTHR21660">
    <property type="entry name" value="THIOESTERASE SUPERFAMILY MEMBER-RELATED"/>
    <property type="match status" value="1"/>
</dbReference>
<sequence>MAEGNVWKLLGVNVLKGNDGECELEIEMKEEFKQSYGSMHGGVIATALDMSMAAAISTTLDDNKYSNTIDLYTSYLRPMAGSRLIAKAAIVKNGKRVAVLNADAFNEEGKHVATARATFMILDK</sequence>
<feature type="domain" description="Thioesterase" evidence="3">
    <location>
        <begin position="36"/>
        <end position="111"/>
    </location>
</feature>
<dbReference type="PANTHER" id="PTHR21660:SF1">
    <property type="entry name" value="ACYL-COENZYME A THIOESTERASE 13"/>
    <property type="match status" value="1"/>
</dbReference>
<comment type="similarity">
    <text evidence="1">Belongs to the thioesterase PaaI family.</text>
</comment>
<evidence type="ECO:0000259" key="3">
    <source>
        <dbReference type="Pfam" id="PF03061"/>
    </source>
</evidence>
<dbReference type="NCBIfam" id="TIGR00369">
    <property type="entry name" value="unchar_dom_1"/>
    <property type="match status" value="1"/>
</dbReference>
<dbReference type="Gene3D" id="3.10.129.10">
    <property type="entry name" value="Hotdog Thioesterase"/>
    <property type="match status" value="1"/>
</dbReference>
<evidence type="ECO:0000313" key="5">
    <source>
        <dbReference type="Proteomes" id="UP000095658"/>
    </source>
</evidence>
<protein>
    <recommendedName>
        <fullName evidence="3">Thioesterase domain-containing protein</fullName>
    </recommendedName>
</protein>
<dbReference type="STRING" id="1714016.BA724_01310"/>
<accession>A0A1E7DUI4</accession>
<dbReference type="Pfam" id="PF03061">
    <property type="entry name" value="4HBT"/>
    <property type="match status" value="1"/>
</dbReference>
<dbReference type="AlphaFoldDB" id="A0A1E7DUI4"/>
<reference evidence="4 5" key="1">
    <citation type="submission" date="2016-06" db="EMBL/GenBank/DDBJ databases">
        <title>Domibacillus iocasae genome sequencing.</title>
        <authorList>
            <person name="Verma A."/>
            <person name="Pal Y."/>
            <person name="Ojha A.K."/>
            <person name="Krishnamurthi S."/>
        </authorList>
    </citation>
    <scope>NUCLEOTIDE SEQUENCE [LARGE SCALE GENOMIC DNA]</scope>
    <source>
        <strain evidence="4 5">DSM 29979</strain>
    </source>
</reference>
<name>A0A1E7DUI4_9BACI</name>
<evidence type="ECO:0000313" key="4">
    <source>
        <dbReference type="EMBL" id="OES46743.1"/>
    </source>
</evidence>
<dbReference type="CDD" id="cd03443">
    <property type="entry name" value="PaaI_thioesterase"/>
    <property type="match status" value="1"/>
</dbReference>
<dbReference type="InterPro" id="IPR029069">
    <property type="entry name" value="HotDog_dom_sf"/>
</dbReference>
<evidence type="ECO:0000256" key="2">
    <source>
        <dbReference type="ARBA" id="ARBA00022801"/>
    </source>
</evidence>
<gene>
    <name evidence="4" type="ORF">BA724_01310</name>
</gene>
<dbReference type="InterPro" id="IPR003736">
    <property type="entry name" value="PAAI_dom"/>
</dbReference>